<evidence type="ECO:0000256" key="1">
    <source>
        <dbReference type="ARBA" id="ARBA00009238"/>
    </source>
</evidence>
<evidence type="ECO:0000259" key="4">
    <source>
        <dbReference type="PROSITE" id="PS50021"/>
    </source>
</evidence>
<dbReference type="InterPro" id="IPR014756">
    <property type="entry name" value="Ig_E-set"/>
</dbReference>
<organism evidence="5">
    <name type="scientific">Timema genevievae</name>
    <name type="common">Walking stick</name>
    <dbReference type="NCBI Taxonomy" id="629358"/>
    <lineage>
        <taxon>Eukaryota</taxon>
        <taxon>Metazoa</taxon>
        <taxon>Ecdysozoa</taxon>
        <taxon>Arthropoda</taxon>
        <taxon>Hexapoda</taxon>
        <taxon>Insecta</taxon>
        <taxon>Pterygota</taxon>
        <taxon>Neoptera</taxon>
        <taxon>Polyneoptera</taxon>
        <taxon>Phasmatodea</taxon>
        <taxon>Timematodea</taxon>
        <taxon>Timematoidea</taxon>
        <taxon>Timematidae</taxon>
        <taxon>Timema</taxon>
    </lineage>
</organism>
<sequence length="283" mass="30845">MAFVVKFLVTYQEVLDSTDIVDCKLKLILGLIWTLILHYSISMPMWEGEEDFGEGKGPTPKQRLLHWIQSRVPDLPITNFTADWNDGRAVGALVDAVAPGLCPDWQDWNPTDSLQNASEAMGLADDWLNVRQLANVPVLLSQTTEDGEIEVRISVGVRAYGPGIEPSGPVVGAPANFTVETFSAGKGQVDVAIENPHGEVEPVDIRFNKDRNLTYSVSYTPKLEGNHKVSVKFAGREIPKSPYTVLVEGHAGDASKVTASGPGLQPEGVMINRPTYFDISTKG</sequence>
<dbReference type="InterPro" id="IPR017868">
    <property type="entry name" value="Filamin/ABP280_repeat-like"/>
</dbReference>
<feature type="domain" description="Calponin-homology (CH)" evidence="4">
    <location>
        <begin position="58"/>
        <end position="161"/>
    </location>
</feature>
<dbReference type="GO" id="GO:0051015">
    <property type="term" value="F:actin filament binding"/>
    <property type="evidence" value="ECO:0007669"/>
    <property type="project" value="InterPro"/>
</dbReference>
<dbReference type="Gene3D" id="2.60.40.10">
    <property type="entry name" value="Immunoglobulins"/>
    <property type="match status" value="2"/>
</dbReference>
<dbReference type="InterPro" id="IPR036872">
    <property type="entry name" value="CH_dom_sf"/>
</dbReference>
<dbReference type="Pfam" id="PF00307">
    <property type="entry name" value="CH"/>
    <property type="match status" value="1"/>
</dbReference>
<dbReference type="SMART" id="SM00033">
    <property type="entry name" value="CH"/>
    <property type="match status" value="1"/>
</dbReference>
<dbReference type="InterPro" id="IPR001715">
    <property type="entry name" value="CH_dom"/>
</dbReference>
<evidence type="ECO:0000256" key="3">
    <source>
        <dbReference type="PROSITE-ProRule" id="PRU00087"/>
    </source>
</evidence>
<dbReference type="PANTHER" id="PTHR38537">
    <property type="entry name" value="JITTERBUG, ISOFORM N"/>
    <property type="match status" value="1"/>
</dbReference>
<comment type="similarity">
    <text evidence="1">Belongs to the filamin family.</text>
</comment>
<dbReference type="InterPro" id="IPR001298">
    <property type="entry name" value="Filamin/ABP280_rpt"/>
</dbReference>
<dbReference type="AlphaFoldDB" id="A0A7R9JP21"/>
<dbReference type="SMART" id="SM00557">
    <property type="entry name" value="IG_FLMN"/>
    <property type="match status" value="1"/>
</dbReference>
<gene>
    <name evidence="5" type="ORF">TGEB3V08_LOCUS289</name>
</gene>
<dbReference type="GO" id="GO:0030036">
    <property type="term" value="P:actin cytoskeleton organization"/>
    <property type="evidence" value="ECO:0007669"/>
    <property type="project" value="InterPro"/>
</dbReference>
<dbReference type="SUPFAM" id="SSF81296">
    <property type="entry name" value="E set domains"/>
    <property type="match status" value="1"/>
</dbReference>
<dbReference type="PROSITE" id="PS50021">
    <property type="entry name" value="CH"/>
    <property type="match status" value="1"/>
</dbReference>
<feature type="repeat" description="Filamin" evidence="3">
    <location>
        <begin position="249"/>
        <end position="283"/>
    </location>
</feature>
<protein>
    <recommendedName>
        <fullName evidence="4">Calponin-homology (CH) domain-containing protein</fullName>
    </recommendedName>
</protein>
<evidence type="ECO:0000313" key="5">
    <source>
        <dbReference type="EMBL" id="CAD7585824.1"/>
    </source>
</evidence>
<dbReference type="SUPFAM" id="SSF47576">
    <property type="entry name" value="Calponin-homology domain, CH-domain"/>
    <property type="match status" value="1"/>
</dbReference>
<dbReference type="FunFam" id="2.60.40.10:FF:000001">
    <property type="entry name" value="Filamin-C isoform b"/>
    <property type="match status" value="1"/>
</dbReference>
<accession>A0A7R9JP21</accession>
<dbReference type="Gene3D" id="1.10.418.10">
    <property type="entry name" value="Calponin-like domain"/>
    <property type="match status" value="2"/>
</dbReference>
<keyword evidence="2" id="KW-0677">Repeat</keyword>
<dbReference type="Pfam" id="PF00630">
    <property type="entry name" value="Filamin"/>
    <property type="match status" value="1"/>
</dbReference>
<dbReference type="PANTHER" id="PTHR38537:SF8">
    <property type="entry name" value="FILAMIN-A"/>
    <property type="match status" value="1"/>
</dbReference>
<evidence type="ECO:0000256" key="2">
    <source>
        <dbReference type="ARBA" id="ARBA00022737"/>
    </source>
</evidence>
<name>A0A7R9JP21_TIMGE</name>
<feature type="repeat" description="Filamin" evidence="3">
    <location>
        <begin position="157"/>
        <end position="247"/>
    </location>
</feature>
<reference evidence="5" key="1">
    <citation type="submission" date="2020-11" db="EMBL/GenBank/DDBJ databases">
        <authorList>
            <person name="Tran Van P."/>
        </authorList>
    </citation>
    <scope>NUCLEOTIDE SEQUENCE</scope>
</reference>
<dbReference type="PROSITE" id="PS50194">
    <property type="entry name" value="FILAMIN_REPEAT"/>
    <property type="match status" value="2"/>
</dbReference>
<dbReference type="EMBL" id="OE839146">
    <property type="protein sequence ID" value="CAD7585824.1"/>
    <property type="molecule type" value="Genomic_DNA"/>
</dbReference>
<dbReference type="InterPro" id="IPR013783">
    <property type="entry name" value="Ig-like_fold"/>
</dbReference>
<dbReference type="InterPro" id="IPR044801">
    <property type="entry name" value="Filamin"/>
</dbReference>
<proteinExistence type="inferred from homology"/>